<protein>
    <submittedName>
        <fullName evidence="1">Major membrane immunogen (Membrane-anchored lipoprotein)</fullName>
    </submittedName>
</protein>
<keyword evidence="2" id="KW-1185">Reference proteome</keyword>
<sequence>MARITKVLFITIIVLLGGCKNSNESRNNEIDIEVVKEILDNNDWKYESKSYDDSETAYVHIYKNEGDIVFTAYADNHNNGLKSIVYYNNEYDVADCGAIYEKDRENYVISETAINYAEKELSEMGITMDDFIRFCRWIIG</sequence>
<comment type="caution">
    <text evidence="1">The sequence shown here is derived from an EMBL/GenBank/DDBJ whole genome shotgun (WGS) entry which is preliminary data.</text>
</comment>
<evidence type="ECO:0000313" key="2">
    <source>
        <dbReference type="Proteomes" id="UP001230220"/>
    </source>
</evidence>
<dbReference type="RefSeq" id="WP_307409778.1">
    <property type="nucleotide sequence ID" value="NZ_JAUSUR010000006.1"/>
</dbReference>
<name>A0ABU0E5W1_9FIRM</name>
<dbReference type="Proteomes" id="UP001230220">
    <property type="component" value="Unassembled WGS sequence"/>
</dbReference>
<proteinExistence type="predicted"/>
<dbReference type="PROSITE" id="PS51257">
    <property type="entry name" value="PROKAR_LIPOPROTEIN"/>
    <property type="match status" value="1"/>
</dbReference>
<accession>A0ABU0E5W1</accession>
<organism evidence="1 2">
    <name type="scientific">Breznakia pachnodae</name>
    <dbReference type="NCBI Taxonomy" id="265178"/>
    <lineage>
        <taxon>Bacteria</taxon>
        <taxon>Bacillati</taxon>
        <taxon>Bacillota</taxon>
        <taxon>Erysipelotrichia</taxon>
        <taxon>Erysipelotrichales</taxon>
        <taxon>Erysipelotrichaceae</taxon>
        <taxon>Breznakia</taxon>
    </lineage>
</organism>
<keyword evidence="1" id="KW-0449">Lipoprotein</keyword>
<reference evidence="1 2" key="1">
    <citation type="submission" date="2023-07" db="EMBL/GenBank/DDBJ databases">
        <title>Genomic Encyclopedia of Type Strains, Phase IV (KMG-IV): sequencing the most valuable type-strain genomes for metagenomic binning, comparative biology and taxonomic classification.</title>
        <authorList>
            <person name="Goeker M."/>
        </authorList>
    </citation>
    <scope>NUCLEOTIDE SEQUENCE [LARGE SCALE GENOMIC DNA]</scope>
    <source>
        <strain evidence="1 2">DSM 16784</strain>
    </source>
</reference>
<evidence type="ECO:0000313" key="1">
    <source>
        <dbReference type="EMBL" id="MDQ0362294.1"/>
    </source>
</evidence>
<dbReference type="EMBL" id="JAUSUR010000006">
    <property type="protein sequence ID" value="MDQ0362294.1"/>
    <property type="molecule type" value="Genomic_DNA"/>
</dbReference>
<gene>
    <name evidence="1" type="ORF">J2S15_003048</name>
</gene>